<accession>A0A1Y5S6A7</accession>
<dbReference type="RefSeq" id="WP_085835906.1">
    <property type="nucleotide sequence ID" value="NZ_FWFS01000003.1"/>
</dbReference>
<reference evidence="6 7" key="1">
    <citation type="submission" date="2017-03" db="EMBL/GenBank/DDBJ databases">
        <authorList>
            <person name="Afonso C.L."/>
            <person name="Miller P.J."/>
            <person name="Scott M.A."/>
            <person name="Spackman E."/>
            <person name="Goraichik I."/>
            <person name="Dimitrov K.M."/>
            <person name="Suarez D.L."/>
            <person name="Swayne D.E."/>
        </authorList>
    </citation>
    <scope>NUCLEOTIDE SEQUENCE [LARGE SCALE GENOMIC DNA]</scope>
    <source>
        <strain evidence="6 7">CECT 8620</strain>
    </source>
</reference>
<organism evidence="6 7">
    <name type="scientific">Aquimixticola soesokkakensis</name>
    <dbReference type="NCBI Taxonomy" id="1519096"/>
    <lineage>
        <taxon>Bacteria</taxon>
        <taxon>Pseudomonadati</taxon>
        <taxon>Pseudomonadota</taxon>
        <taxon>Alphaproteobacteria</taxon>
        <taxon>Rhodobacterales</taxon>
        <taxon>Paracoccaceae</taxon>
        <taxon>Aquimixticola</taxon>
    </lineage>
</organism>
<dbReference type="SUPFAM" id="SSF46785">
    <property type="entry name" value="Winged helix' DNA-binding domain"/>
    <property type="match status" value="1"/>
</dbReference>
<keyword evidence="3" id="KW-0804">Transcription</keyword>
<feature type="region of interest" description="Disordered" evidence="4">
    <location>
        <begin position="1"/>
        <end position="20"/>
    </location>
</feature>
<dbReference type="InterPro" id="IPR036388">
    <property type="entry name" value="WH-like_DNA-bd_sf"/>
</dbReference>
<evidence type="ECO:0000313" key="7">
    <source>
        <dbReference type="Proteomes" id="UP000193862"/>
    </source>
</evidence>
<protein>
    <submittedName>
        <fullName evidence="6">HTH-type transcriptional repressor CsiR</fullName>
    </submittedName>
</protein>
<dbReference type="PROSITE" id="PS50949">
    <property type="entry name" value="HTH_GNTR"/>
    <property type="match status" value="1"/>
</dbReference>
<dbReference type="SMART" id="SM00895">
    <property type="entry name" value="FCD"/>
    <property type="match status" value="1"/>
</dbReference>
<dbReference type="SMART" id="SM00345">
    <property type="entry name" value="HTH_GNTR"/>
    <property type="match status" value="1"/>
</dbReference>
<dbReference type="InterPro" id="IPR011711">
    <property type="entry name" value="GntR_C"/>
</dbReference>
<evidence type="ECO:0000256" key="2">
    <source>
        <dbReference type="ARBA" id="ARBA00023125"/>
    </source>
</evidence>
<dbReference type="PANTHER" id="PTHR43537">
    <property type="entry name" value="TRANSCRIPTIONAL REGULATOR, GNTR FAMILY"/>
    <property type="match status" value="1"/>
</dbReference>
<dbReference type="InterPro" id="IPR000524">
    <property type="entry name" value="Tscrpt_reg_HTH_GntR"/>
</dbReference>
<dbReference type="Gene3D" id="1.20.120.530">
    <property type="entry name" value="GntR ligand-binding domain-like"/>
    <property type="match status" value="1"/>
</dbReference>
<dbReference type="SUPFAM" id="SSF48008">
    <property type="entry name" value="GntR ligand-binding domain-like"/>
    <property type="match status" value="1"/>
</dbReference>
<name>A0A1Y5S6A7_9RHOB</name>
<dbReference type="Gene3D" id="1.10.10.10">
    <property type="entry name" value="Winged helix-like DNA-binding domain superfamily/Winged helix DNA-binding domain"/>
    <property type="match status" value="1"/>
</dbReference>
<dbReference type="Pfam" id="PF00392">
    <property type="entry name" value="GntR"/>
    <property type="match status" value="1"/>
</dbReference>
<dbReference type="Proteomes" id="UP000193862">
    <property type="component" value="Unassembled WGS sequence"/>
</dbReference>
<dbReference type="GO" id="GO:0003677">
    <property type="term" value="F:DNA binding"/>
    <property type="evidence" value="ECO:0007669"/>
    <property type="project" value="UniProtKB-KW"/>
</dbReference>
<dbReference type="OrthoDB" id="8638122at2"/>
<proteinExistence type="predicted"/>
<gene>
    <name evidence="6" type="primary">csiR_1</name>
    <name evidence="6" type="ORF">AQS8620_01119</name>
</gene>
<dbReference type="InterPro" id="IPR036390">
    <property type="entry name" value="WH_DNA-bd_sf"/>
</dbReference>
<dbReference type="EMBL" id="FWFS01000003">
    <property type="protein sequence ID" value="SLN32952.1"/>
    <property type="molecule type" value="Genomic_DNA"/>
</dbReference>
<evidence type="ECO:0000256" key="3">
    <source>
        <dbReference type="ARBA" id="ARBA00023163"/>
    </source>
</evidence>
<keyword evidence="7" id="KW-1185">Reference proteome</keyword>
<dbReference type="GO" id="GO:0003700">
    <property type="term" value="F:DNA-binding transcription factor activity"/>
    <property type="evidence" value="ECO:0007669"/>
    <property type="project" value="InterPro"/>
</dbReference>
<evidence type="ECO:0000313" key="6">
    <source>
        <dbReference type="EMBL" id="SLN32952.1"/>
    </source>
</evidence>
<sequence length="236" mass="26440">METPRVMQEPASEGRKPTLSSRLAAELREAILDGDLKPGSKVNLDQLRRQYDVSLSPMREAVSRLVPDGLVKFEDQRGYTITPISVDDLREVTLLRADLETAALGHSIERAGVDWEGEALAALHRVTRLKRDASDRQSIRIWEEAHTKFHIALGAGCAMPHLLHMCEVLHNLNERYRRILDTSSQRAEGAAREHTEICQAAVDRDKTRAMSLLRTHITLTGTILAAEMETSARFQG</sequence>
<evidence type="ECO:0000256" key="1">
    <source>
        <dbReference type="ARBA" id="ARBA00023015"/>
    </source>
</evidence>
<feature type="domain" description="HTH gntR-type" evidence="5">
    <location>
        <begin position="17"/>
        <end position="84"/>
    </location>
</feature>
<keyword evidence="2" id="KW-0238">DNA-binding</keyword>
<dbReference type="InterPro" id="IPR008920">
    <property type="entry name" value="TF_FadR/GntR_C"/>
</dbReference>
<evidence type="ECO:0000259" key="5">
    <source>
        <dbReference type="PROSITE" id="PS50949"/>
    </source>
</evidence>
<dbReference type="PANTHER" id="PTHR43537:SF20">
    <property type="entry name" value="HTH-TYPE TRANSCRIPTIONAL REPRESSOR GLAR"/>
    <property type="match status" value="1"/>
</dbReference>
<evidence type="ECO:0000256" key="4">
    <source>
        <dbReference type="SAM" id="MobiDB-lite"/>
    </source>
</evidence>
<dbReference type="Pfam" id="PF07729">
    <property type="entry name" value="FCD"/>
    <property type="match status" value="1"/>
</dbReference>
<keyword evidence="1" id="KW-0805">Transcription regulation</keyword>
<dbReference type="AlphaFoldDB" id="A0A1Y5S6A7"/>